<dbReference type="PANTHER" id="PTHR11920">
    <property type="entry name" value="GUANYLYL CYCLASE"/>
    <property type="match status" value="1"/>
</dbReference>
<dbReference type="GO" id="GO:0004672">
    <property type="term" value="F:protein kinase activity"/>
    <property type="evidence" value="ECO:0007669"/>
    <property type="project" value="InterPro"/>
</dbReference>
<dbReference type="AlphaFoldDB" id="A0A8J6HZ67"/>
<dbReference type="GO" id="GO:0004383">
    <property type="term" value="F:guanylate cyclase activity"/>
    <property type="evidence" value="ECO:0007669"/>
    <property type="project" value="UniProtKB-EC"/>
</dbReference>
<dbReference type="Pfam" id="PF07714">
    <property type="entry name" value="PK_Tyr_Ser-Thr"/>
    <property type="match status" value="1"/>
</dbReference>
<keyword evidence="6" id="KW-0472">Membrane</keyword>
<evidence type="ECO:0000256" key="6">
    <source>
        <dbReference type="SAM" id="Phobius"/>
    </source>
</evidence>
<proteinExistence type="predicted"/>
<keyword evidence="9" id="KW-1185">Reference proteome</keyword>
<keyword evidence="4" id="KW-0456">Lyase</keyword>
<dbReference type="InterPro" id="IPR028082">
    <property type="entry name" value="Peripla_BP_I"/>
</dbReference>
<evidence type="ECO:0000256" key="4">
    <source>
        <dbReference type="ARBA" id="ARBA00023239"/>
    </source>
</evidence>
<evidence type="ECO:0000256" key="3">
    <source>
        <dbReference type="ARBA" id="ARBA00022741"/>
    </source>
</evidence>
<gene>
    <name evidence="8" type="ORF">GEV33_000088</name>
</gene>
<dbReference type="GO" id="GO:0001653">
    <property type="term" value="F:peptide receptor activity"/>
    <property type="evidence" value="ECO:0007669"/>
    <property type="project" value="TreeGrafter"/>
</dbReference>
<dbReference type="GO" id="GO:0004016">
    <property type="term" value="F:adenylate cyclase activity"/>
    <property type="evidence" value="ECO:0007669"/>
    <property type="project" value="TreeGrafter"/>
</dbReference>
<evidence type="ECO:0000259" key="7">
    <source>
        <dbReference type="PROSITE" id="PS50011"/>
    </source>
</evidence>
<dbReference type="GO" id="GO:0005886">
    <property type="term" value="C:plasma membrane"/>
    <property type="evidence" value="ECO:0007669"/>
    <property type="project" value="TreeGrafter"/>
</dbReference>
<dbReference type="SUPFAM" id="SSF56112">
    <property type="entry name" value="Protein kinase-like (PK-like)"/>
    <property type="match status" value="1"/>
</dbReference>
<feature type="transmembrane region" description="Helical" evidence="6">
    <location>
        <begin position="103"/>
        <end position="124"/>
    </location>
</feature>
<feature type="domain" description="Protein kinase" evidence="7">
    <location>
        <begin position="165"/>
        <end position="300"/>
    </location>
</feature>
<evidence type="ECO:0000313" key="8">
    <source>
        <dbReference type="EMBL" id="KAH0822703.1"/>
    </source>
</evidence>
<dbReference type="Proteomes" id="UP000719412">
    <property type="component" value="Unassembled WGS sequence"/>
</dbReference>
<dbReference type="InterPro" id="IPR001245">
    <property type="entry name" value="Ser-Thr/Tyr_kinase_cat_dom"/>
</dbReference>
<dbReference type="GO" id="GO:0005524">
    <property type="term" value="F:ATP binding"/>
    <property type="evidence" value="ECO:0007669"/>
    <property type="project" value="InterPro"/>
</dbReference>
<dbReference type="Gene3D" id="1.10.510.10">
    <property type="entry name" value="Transferase(Phosphotransferase) domain 1"/>
    <property type="match status" value="1"/>
</dbReference>
<dbReference type="EC" id="4.6.1.2" evidence="2"/>
<name>A0A8J6HZ67_TENMO</name>
<reference evidence="8" key="1">
    <citation type="journal article" date="2020" name="J Insects Food Feed">
        <title>The yellow mealworm (Tenebrio molitor) genome: a resource for the emerging insects as food and feed industry.</title>
        <authorList>
            <person name="Eriksson T."/>
            <person name="Andere A."/>
            <person name="Kelstrup H."/>
            <person name="Emery V."/>
            <person name="Picard C."/>
        </authorList>
    </citation>
    <scope>NUCLEOTIDE SEQUENCE</scope>
    <source>
        <strain evidence="8">Stoneville</strain>
        <tissue evidence="8">Whole head</tissue>
    </source>
</reference>
<comment type="caution">
    <text evidence="8">The sequence shown here is derived from an EMBL/GenBank/DDBJ whole genome shotgun (WGS) entry which is preliminary data.</text>
</comment>
<evidence type="ECO:0000256" key="5">
    <source>
        <dbReference type="ARBA" id="ARBA00023293"/>
    </source>
</evidence>
<comment type="catalytic activity">
    <reaction evidence="1">
        <text>GTP = 3',5'-cyclic GMP + diphosphate</text>
        <dbReference type="Rhea" id="RHEA:13665"/>
        <dbReference type="ChEBI" id="CHEBI:33019"/>
        <dbReference type="ChEBI" id="CHEBI:37565"/>
        <dbReference type="ChEBI" id="CHEBI:57746"/>
        <dbReference type="EC" id="4.6.1.2"/>
    </reaction>
</comment>
<protein>
    <recommendedName>
        <fullName evidence="2">guanylate cyclase</fullName>
        <ecNumber evidence="2">4.6.1.2</ecNumber>
    </recommendedName>
</protein>
<keyword evidence="5" id="KW-0141">cGMP biosynthesis</keyword>
<keyword evidence="6" id="KW-1133">Transmembrane helix</keyword>
<dbReference type="InterPro" id="IPR050401">
    <property type="entry name" value="Cyclic_nucleotide_synthase"/>
</dbReference>
<dbReference type="PROSITE" id="PS50011">
    <property type="entry name" value="PROTEIN_KINASE_DOM"/>
    <property type="match status" value="1"/>
</dbReference>
<dbReference type="PANTHER" id="PTHR11920:SF474">
    <property type="entry name" value="RECEPTOR-TYPE GUANYLATE CYCLASE GYC76C"/>
    <property type="match status" value="1"/>
</dbReference>
<dbReference type="GO" id="GO:0007168">
    <property type="term" value="P:receptor guanylyl cyclase signaling pathway"/>
    <property type="evidence" value="ECO:0007669"/>
    <property type="project" value="TreeGrafter"/>
</dbReference>
<keyword evidence="3" id="KW-0547">Nucleotide-binding</keyword>
<keyword evidence="6" id="KW-0812">Transmembrane</keyword>
<organism evidence="8 9">
    <name type="scientific">Tenebrio molitor</name>
    <name type="common">Yellow mealworm beetle</name>
    <dbReference type="NCBI Taxonomy" id="7067"/>
    <lineage>
        <taxon>Eukaryota</taxon>
        <taxon>Metazoa</taxon>
        <taxon>Ecdysozoa</taxon>
        <taxon>Arthropoda</taxon>
        <taxon>Hexapoda</taxon>
        <taxon>Insecta</taxon>
        <taxon>Pterygota</taxon>
        <taxon>Neoptera</taxon>
        <taxon>Endopterygota</taxon>
        <taxon>Coleoptera</taxon>
        <taxon>Polyphaga</taxon>
        <taxon>Cucujiformia</taxon>
        <taxon>Tenebrionidae</taxon>
        <taxon>Tenebrio</taxon>
    </lineage>
</organism>
<accession>A0A8J6HZ67</accession>
<evidence type="ECO:0000313" key="9">
    <source>
        <dbReference type="Proteomes" id="UP000719412"/>
    </source>
</evidence>
<evidence type="ECO:0000256" key="1">
    <source>
        <dbReference type="ARBA" id="ARBA00001436"/>
    </source>
</evidence>
<dbReference type="InterPro" id="IPR000719">
    <property type="entry name" value="Prot_kinase_dom"/>
</dbReference>
<reference evidence="8" key="2">
    <citation type="submission" date="2021-08" db="EMBL/GenBank/DDBJ databases">
        <authorList>
            <person name="Eriksson T."/>
        </authorList>
    </citation>
    <scope>NUCLEOTIDE SEQUENCE</scope>
    <source>
        <strain evidence="8">Stoneville</strain>
        <tissue evidence="8">Whole head</tissue>
    </source>
</reference>
<dbReference type="InterPro" id="IPR011009">
    <property type="entry name" value="Kinase-like_dom_sf"/>
</dbReference>
<dbReference type="SUPFAM" id="SSF53822">
    <property type="entry name" value="Periplasmic binding protein-like I"/>
    <property type="match status" value="1"/>
</dbReference>
<sequence length="300" mass="34239">MKTYKSITGATMKLDDNGDSEGNFSVLAFQQVTNNKHVYGNFACSYQMRPVGQFFQQWDDFPEYKIYTNTQIIWAGSDKPNDEPSCGFNNELCPKPNTHLNSIIAAGVLAILLFCAGVITMSIYRKWKIEQEIEGLLWKIDRNEIHSYFERDIVSSPSRLSLISASVTSYESRGGLQVFATTAQYRGVVVRIKELTFSRKKDISRDVMKEMRLLRELRHDNINSFIGACVEPTSLLLVTDYCAKGSLYDIIENEDIKLDKMFIASLVHDLIKVNNIFNRRFTSLKARCQLERCSTITKCG</sequence>
<dbReference type="EMBL" id="JABDTM020000123">
    <property type="protein sequence ID" value="KAH0822703.1"/>
    <property type="molecule type" value="Genomic_DNA"/>
</dbReference>
<evidence type="ECO:0000256" key="2">
    <source>
        <dbReference type="ARBA" id="ARBA00012202"/>
    </source>
</evidence>